<feature type="compositionally biased region" description="Acidic residues" evidence="1">
    <location>
        <begin position="399"/>
        <end position="409"/>
    </location>
</feature>
<dbReference type="Gene3D" id="2.130.10.10">
    <property type="entry name" value="YVTN repeat-like/Quinoprotein amine dehydrogenase"/>
    <property type="match status" value="2"/>
</dbReference>
<gene>
    <name evidence="2" type="ORF">HXX76_005529</name>
</gene>
<dbReference type="InterPro" id="IPR037379">
    <property type="entry name" value="WDR74/Nsa1"/>
</dbReference>
<comment type="caution">
    <text evidence="2">The sequence shown here is derived from an EMBL/GenBank/DDBJ whole genome shotgun (WGS) entry which is preliminary data.</text>
</comment>
<dbReference type="PANTHER" id="PTHR16038:SF4">
    <property type="entry name" value="WD REPEAT-CONTAINING PROTEIN 74"/>
    <property type="match status" value="1"/>
</dbReference>
<feature type="compositionally biased region" description="Basic and acidic residues" evidence="1">
    <location>
        <begin position="1"/>
        <end position="13"/>
    </location>
</feature>
<protein>
    <submittedName>
        <fullName evidence="2">Uncharacterized protein</fullName>
    </submittedName>
</protein>
<dbReference type="AlphaFoldDB" id="A0A835T7V2"/>
<feature type="compositionally biased region" description="Basic residues" evidence="1">
    <location>
        <begin position="434"/>
        <end position="445"/>
    </location>
</feature>
<dbReference type="PANTHER" id="PTHR16038">
    <property type="entry name" value="NOP SEVEN ASSOCIATED PROTEIN 1"/>
    <property type="match status" value="1"/>
</dbReference>
<reference evidence="2" key="1">
    <citation type="journal article" date="2020" name="bioRxiv">
        <title>Comparative genomics of Chlamydomonas.</title>
        <authorList>
            <person name="Craig R.J."/>
            <person name="Hasan A.R."/>
            <person name="Ness R.W."/>
            <person name="Keightley P.D."/>
        </authorList>
    </citation>
    <scope>NUCLEOTIDE SEQUENCE</scope>
    <source>
        <strain evidence="2">SAG 7.73</strain>
    </source>
</reference>
<dbReference type="EMBL" id="JAEHOC010000010">
    <property type="protein sequence ID" value="KAG2437913.1"/>
    <property type="molecule type" value="Genomic_DNA"/>
</dbReference>
<dbReference type="InterPro" id="IPR015943">
    <property type="entry name" value="WD40/YVTN_repeat-like_dom_sf"/>
</dbReference>
<accession>A0A835T7V2</accession>
<dbReference type="GO" id="GO:0042273">
    <property type="term" value="P:ribosomal large subunit biogenesis"/>
    <property type="evidence" value="ECO:0007669"/>
    <property type="project" value="InterPro"/>
</dbReference>
<dbReference type="SMART" id="SM00320">
    <property type="entry name" value="WD40"/>
    <property type="match status" value="4"/>
</dbReference>
<dbReference type="Pfam" id="PF00400">
    <property type="entry name" value="WD40"/>
    <property type="match status" value="2"/>
</dbReference>
<dbReference type="InterPro" id="IPR036322">
    <property type="entry name" value="WD40_repeat_dom_sf"/>
</dbReference>
<dbReference type="SUPFAM" id="SSF50978">
    <property type="entry name" value="WD40 repeat-like"/>
    <property type="match status" value="1"/>
</dbReference>
<feature type="region of interest" description="Disordered" evidence="1">
    <location>
        <begin position="91"/>
        <end position="115"/>
    </location>
</feature>
<dbReference type="InterPro" id="IPR001680">
    <property type="entry name" value="WD40_rpt"/>
</dbReference>
<dbReference type="GO" id="GO:0030687">
    <property type="term" value="C:preribosome, large subunit precursor"/>
    <property type="evidence" value="ECO:0007669"/>
    <property type="project" value="TreeGrafter"/>
</dbReference>
<evidence type="ECO:0000256" key="1">
    <source>
        <dbReference type="SAM" id="MobiDB-lite"/>
    </source>
</evidence>
<dbReference type="Proteomes" id="UP000650467">
    <property type="component" value="Unassembled WGS sequence"/>
</dbReference>
<evidence type="ECO:0000313" key="2">
    <source>
        <dbReference type="EMBL" id="KAG2437913.1"/>
    </source>
</evidence>
<organism evidence="2 3">
    <name type="scientific">Chlamydomonas incerta</name>
    <dbReference type="NCBI Taxonomy" id="51695"/>
    <lineage>
        <taxon>Eukaryota</taxon>
        <taxon>Viridiplantae</taxon>
        <taxon>Chlorophyta</taxon>
        <taxon>core chlorophytes</taxon>
        <taxon>Chlorophyceae</taxon>
        <taxon>CS clade</taxon>
        <taxon>Chlamydomonadales</taxon>
        <taxon>Chlamydomonadaceae</taxon>
        <taxon>Chlamydomonas</taxon>
    </lineage>
</organism>
<dbReference type="OrthoDB" id="18388at2759"/>
<name>A0A835T7V2_CHLIN</name>
<feature type="region of interest" description="Disordered" evidence="1">
    <location>
        <begin position="386"/>
        <end position="466"/>
    </location>
</feature>
<dbReference type="GO" id="GO:0005730">
    <property type="term" value="C:nucleolus"/>
    <property type="evidence" value="ECO:0007669"/>
    <property type="project" value="InterPro"/>
</dbReference>
<keyword evidence="3" id="KW-1185">Reference proteome</keyword>
<feature type="compositionally biased region" description="Acidic residues" evidence="1">
    <location>
        <begin position="416"/>
        <end position="427"/>
    </location>
</feature>
<evidence type="ECO:0000313" key="3">
    <source>
        <dbReference type="Proteomes" id="UP000650467"/>
    </source>
</evidence>
<feature type="region of interest" description="Disordered" evidence="1">
    <location>
        <begin position="1"/>
        <end position="26"/>
    </location>
</feature>
<proteinExistence type="predicted"/>
<sequence length="466" mass="49000">MGEGGKRKSRQEDAPAPPSHRILTADELGLLKVSEVPAGDKWEETAAKQRWGAPDKAQGITRLQVHCPDWSSDRCLVAAARTSGRVTLHAGSDGGDLGSFRAAPPASTSGRSDTSTNAVQALRFARPEGSQQLLIATATLGGHVSVHRCPVEAALSTALAGRVVQTWEEAARLQTIGDLQAMDVSSSGRYVAVGGEGHQLKVWDLEAAGGAAAAAAAGADGSTPKAGEPLFAGKAGKPSRSGLQDLAHVTALAFVPGQDDKQVLVGTAKHKLWLYDTRAGRKPQAELVWGEGRITTLQPQPDGSRIWVGNGRGHVEALDLRAAPAKLSMGHALKGVAGSIRALALHPSEPLIASVSLDRHLRVHHAIKRGSLAKLYLKQALTGVAWLPPLPPAPADGAREEEEEEEEEEQARAAAEEADGDAEEEEEQQQHNGRGARGKGKHAGRGKADGGSKPPAKKQDSKRRKQ</sequence>
<feature type="compositionally biased region" description="Polar residues" evidence="1">
    <location>
        <begin position="106"/>
        <end position="115"/>
    </location>
</feature>